<dbReference type="PANTHER" id="PTHR43817">
    <property type="entry name" value="GLYCOSYL HYDROLASE"/>
    <property type="match status" value="1"/>
</dbReference>
<dbReference type="PIRSF" id="PIRSF025414">
    <property type="entry name" value="Alpha-L-arabinofuranosidase"/>
    <property type="match status" value="1"/>
</dbReference>
<dbReference type="SUPFAM" id="SSF75005">
    <property type="entry name" value="Arabinanase/levansucrase/invertase"/>
    <property type="match status" value="1"/>
</dbReference>
<dbReference type="CDD" id="cd18817">
    <property type="entry name" value="GH43f_LbAraf43-like"/>
    <property type="match status" value="1"/>
</dbReference>
<dbReference type="EMBL" id="WNKY01000003">
    <property type="protein sequence ID" value="MTV36998.1"/>
    <property type="molecule type" value="Genomic_DNA"/>
</dbReference>
<dbReference type="InterPro" id="IPR006710">
    <property type="entry name" value="Glyco_hydro_43"/>
</dbReference>
<dbReference type="PANTHER" id="PTHR43817:SF1">
    <property type="entry name" value="HYDROLASE, FAMILY 43, PUTATIVE (AFU_ORTHOLOGUE AFUA_3G01660)-RELATED"/>
    <property type="match status" value="1"/>
</dbReference>
<dbReference type="Proteomes" id="UP000475582">
    <property type="component" value="Unassembled WGS sequence"/>
</dbReference>
<comment type="caution">
    <text evidence="8">The sequence shown here is derived from an EMBL/GenBank/DDBJ whole genome shotgun (WGS) entry which is preliminary data.</text>
</comment>
<dbReference type="RefSeq" id="WP_155462344.1">
    <property type="nucleotide sequence ID" value="NZ_WNKY01000003.1"/>
</dbReference>
<evidence type="ECO:0000256" key="5">
    <source>
        <dbReference type="PIRSR" id="PIRSR606710-2"/>
    </source>
</evidence>
<dbReference type="GO" id="GO:0004553">
    <property type="term" value="F:hydrolase activity, hydrolyzing O-glycosyl compounds"/>
    <property type="evidence" value="ECO:0007669"/>
    <property type="project" value="InterPro"/>
</dbReference>
<keyword evidence="3 6" id="KW-0378">Hydrolase</keyword>
<organism evidence="8 9">
    <name type="scientific">Duganella radicis</name>
    <dbReference type="NCBI Taxonomy" id="551988"/>
    <lineage>
        <taxon>Bacteria</taxon>
        <taxon>Pseudomonadati</taxon>
        <taxon>Pseudomonadota</taxon>
        <taxon>Betaproteobacteria</taxon>
        <taxon>Burkholderiales</taxon>
        <taxon>Oxalobacteraceae</taxon>
        <taxon>Telluria group</taxon>
        <taxon>Duganella</taxon>
    </lineage>
</organism>
<gene>
    <name evidence="8" type="ORF">GM676_05310</name>
</gene>
<evidence type="ECO:0000313" key="8">
    <source>
        <dbReference type="EMBL" id="MTV36998.1"/>
    </source>
</evidence>
<protein>
    <submittedName>
        <fullName evidence="8">Family 43 glycosylhydrolase</fullName>
    </submittedName>
</protein>
<evidence type="ECO:0000256" key="1">
    <source>
        <dbReference type="ARBA" id="ARBA00009865"/>
    </source>
</evidence>
<dbReference type="InterPro" id="IPR023296">
    <property type="entry name" value="Glyco_hydro_beta-prop_sf"/>
</dbReference>
<evidence type="ECO:0000256" key="7">
    <source>
        <dbReference type="SAM" id="SignalP"/>
    </source>
</evidence>
<accession>A0A6L6PD72</accession>
<dbReference type="Pfam" id="PF04616">
    <property type="entry name" value="Glyco_hydro_43"/>
    <property type="match status" value="1"/>
</dbReference>
<name>A0A6L6PD72_9BURK</name>
<evidence type="ECO:0000256" key="4">
    <source>
        <dbReference type="ARBA" id="ARBA00023295"/>
    </source>
</evidence>
<keyword evidence="9" id="KW-1185">Reference proteome</keyword>
<evidence type="ECO:0000256" key="3">
    <source>
        <dbReference type="ARBA" id="ARBA00022801"/>
    </source>
</evidence>
<feature type="signal peptide" evidence="7">
    <location>
        <begin position="1"/>
        <end position="19"/>
    </location>
</feature>
<feature type="chain" id="PRO_5026978379" evidence="7">
    <location>
        <begin position="20"/>
        <end position="333"/>
    </location>
</feature>
<evidence type="ECO:0000256" key="6">
    <source>
        <dbReference type="RuleBase" id="RU361187"/>
    </source>
</evidence>
<sequence length="333" mass="37048">MIRMACALAAALMMHQASAFNNPLVQQRADPQVMLHSDGYYYYTATVPEYDRIELRRVRDLDELGKADVRTVWRKHASGVMSANIWAPEIHYIDGKWYLYFTAGRADAPFDIRLYVLENASANPLEGEWKERGQLRTGWESFSLDATTFALGGQRYLVWTQRPASSGEHLTAIYMARMDSPVSITGPAVLLTKPEYAWERIGFNVNEAPAVLVKNGRVFLTYSASKTDANYALGMLTADASANLLDPAAWKKSSVPVFTSSAANGQYGPGHNSFTTTPDGKQDVLVYHARNYRDIQGDPLNDPNRHTRAQLIHWRGDGTPDFGAPVADAVKPN</sequence>
<proteinExistence type="inferred from homology"/>
<evidence type="ECO:0000256" key="2">
    <source>
        <dbReference type="ARBA" id="ARBA00022729"/>
    </source>
</evidence>
<keyword evidence="2 7" id="KW-0732">Signal</keyword>
<dbReference type="GO" id="GO:0005975">
    <property type="term" value="P:carbohydrate metabolic process"/>
    <property type="evidence" value="ECO:0007669"/>
    <property type="project" value="InterPro"/>
</dbReference>
<evidence type="ECO:0000313" key="9">
    <source>
        <dbReference type="Proteomes" id="UP000475582"/>
    </source>
</evidence>
<feature type="site" description="Important for catalytic activity, responsible for pKa modulation of the active site Glu and correct orientation of both the proton donor and substrate" evidence="5">
    <location>
        <position position="145"/>
    </location>
</feature>
<dbReference type="InterPro" id="IPR016828">
    <property type="entry name" value="Alpha-L-arabinofuranosidase"/>
</dbReference>
<reference evidence="8 9" key="1">
    <citation type="submission" date="2019-11" db="EMBL/GenBank/DDBJ databases">
        <title>Type strains purchased from KCTC, JCM and DSMZ.</title>
        <authorList>
            <person name="Lu H."/>
        </authorList>
    </citation>
    <scope>NUCLEOTIDE SEQUENCE [LARGE SCALE GENOMIC DNA]</scope>
    <source>
        <strain evidence="8 9">KCTC 22382</strain>
    </source>
</reference>
<dbReference type="AlphaFoldDB" id="A0A6L6PD72"/>
<keyword evidence="4 6" id="KW-0326">Glycosidase</keyword>
<dbReference type="Gene3D" id="2.115.10.20">
    <property type="entry name" value="Glycosyl hydrolase domain, family 43"/>
    <property type="match status" value="1"/>
</dbReference>
<comment type="similarity">
    <text evidence="1 6">Belongs to the glycosyl hydrolase 43 family.</text>
</comment>
<dbReference type="OrthoDB" id="177947at2"/>